<feature type="region of interest" description="Disordered" evidence="3">
    <location>
        <begin position="886"/>
        <end position="918"/>
    </location>
</feature>
<evidence type="ECO:0000256" key="2">
    <source>
        <dbReference type="SAM" id="Coils"/>
    </source>
</evidence>
<feature type="domain" description="FimV N-terminal" evidence="5">
    <location>
        <begin position="24"/>
        <end position="131"/>
    </location>
</feature>
<evidence type="ECO:0000259" key="5">
    <source>
        <dbReference type="Pfam" id="PF25800"/>
    </source>
</evidence>
<evidence type="ECO:0000313" key="6">
    <source>
        <dbReference type="EMBL" id="MEX1670661.1"/>
    </source>
</evidence>
<feature type="compositionally biased region" description="Acidic residues" evidence="3">
    <location>
        <begin position="896"/>
        <end position="911"/>
    </location>
</feature>
<dbReference type="InterPro" id="IPR038440">
    <property type="entry name" value="FimV_C_sf"/>
</dbReference>
<sequence length="1199" mass="127547">MVSKRLATAVLVTGALHSGIASALGVGDITLESALNQPFRAEIPLRDVGELDVEQIRIALADDTAFENAGVERSQFLSALQFQVELQRGGRGRIIVTTEKAVQEPYLDFIVEVRWPSGKMNREYTVLLDLPVFAPAAAAPSVTVASAPKVIKPVQRLEAEQQVREQGGSIGPASRVAPQVRVAGQQQMLPEAKDSTEYRVQHHDTMWKIAEKLRPSSYVTTQQTMLALLKKNPKAFVGGNVNRIKSGYVLRIPTEAEVHEINHDQAVDEIRDQARVWRGEKVKTSKPAKQEPAANKATIATANAPQLDATDKSGREPVVAQDQAVKFSVGSAGSDTTASNDVDALRQKVREEQENLDKSLLENEAMQTRVAEMEKQIRTLQSLITLKNSQLAALQDGAASGDAALAASQQSADLDAQRDDANAAAASESAEPSSESVITADENAADENMAADKGAAEKAERPALTIAEGEPETKPVSAPEKPDAMVAKAQEWLSNGLVKYIGLGLAVLALLVLIFRRKTAHGDDEADLAAFEASLAAEEATEGDVFAAAPESFDFDIGNTDATELSGEQEPSFNATDFDFDDINVESGGVESSTAGTEDLERDIDLFAADSNEAEAVQPQTGDIVAEADIYVAYGRYDQAASLLKTAINQDPDNADLQVKLADIYLDTRDRDSFVAAYAGLQSLGDTAAIARVKESMSAIDGVSDWLEEEESADLASADDESADDVVDMELDGDFDLGEDLDFELDDEKLIAEDAAAVGSPIESPEATGVGAELGEGAVAGLDTESDLTDLDFEVETDLDVPSVLELGAELGDDGVEGELDEAASLRSAEADALASLDEDLADLDFDFEDDSLSAPAVSEEGKPGVETDADIDVADLSAPLSAAASETLSSSDLMTDAEEELDFDFGDLDSGDLTAESTELLESVADSVELRSLTDDADDELDLDFSSFDSGSADIESTSTDFEKDIAPTEKGEADTENVSSELDVESVAIKNAPDDISADEEFFLGEEDGDGEIEGLDSRESKIAAVDLPSELGLDDLDFELEEKLDPAEHDTDEIDQSELDVDLADFDMPANLVTASPVADSGSSVNDIATENTSETDDDFFTEGDSPDALSPLNAIGEGDAIAVEDLVFDEFDAGEGDENFDNLLDDESVATKLDLARAYVDMGDSEGAKEMLEEVLVEGDAQQQSDAQALLDLIG</sequence>
<evidence type="ECO:0000256" key="3">
    <source>
        <dbReference type="SAM" id="MobiDB-lite"/>
    </source>
</evidence>
<feature type="compositionally biased region" description="Acidic residues" evidence="3">
    <location>
        <begin position="1097"/>
        <end position="1109"/>
    </location>
</feature>
<dbReference type="InterPro" id="IPR036779">
    <property type="entry name" value="LysM_dom_sf"/>
</dbReference>
<dbReference type="InterPro" id="IPR020011">
    <property type="entry name" value="FimV_C"/>
</dbReference>
<dbReference type="SUPFAM" id="SSF48452">
    <property type="entry name" value="TPR-like"/>
    <property type="match status" value="1"/>
</dbReference>
<feature type="compositionally biased region" description="Low complexity" evidence="3">
    <location>
        <begin position="422"/>
        <end position="452"/>
    </location>
</feature>
<feature type="chain" id="PRO_5045689907" evidence="4">
    <location>
        <begin position="24"/>
        <end position="1199"/>
    </location>
</feature>
<dbReference type="InterPro" id="IPR011990">
    <property type="entry name" value="TPR-like_helical_dom_sf"/>
</dbReference>
<organism evidence="6 7">
    <name type="scientific">Zhongshania guokunii</name>
    <dbReference type="NCBI Taxonomy" id="641783"/>
    <lineage>
        <taxon>Bacteria</taxon>
        <taxon>Pseudomonadati</taxon>
        <taxon>Pseudomonadota</taxon>
        <taxon>Gammaproteobacteria</taxon>
        <taxon>Cellvibrionales</taxon>
        <taxon>Spongiibacteraceae</taxon>
        <taxon>Zhongshania</taxon>
    </lineage>
</organism>
<proteinExistence type="predicted"/>
<dbReference type="Gene3D" id="1.20.58.2200">
    <property type="match status" value="1"/>
</dbReference>
<dbReference type="CDD" id="cd00118">
    <property type="entry name" value="LysM"/>
    <property type="match status" value="1"/>
</dbReference>
<feature type="region of interest" description="Disordered" evidence="3">
    <location>
        <begin position="1077"/>
        <end position="1110"/>
    </location>
</feature>
<dbReference type="InterPro" id="IPR019734">
    <property type="entry name" value="TPR_rpt"/>
</dbReference>
<keyword evidence="4" id="KW-0732">Signal</keyword>
<keyword evidence="7" id="KW-1185">Reference proteome</keyword>
<dbReference type="RefSeq" id="WP_368382972.1">
    <property type="nucleotide sequence ID" value="NZ_JBFRYA010000020.1"/>
</dbReference>
<dbReference type="Proteomes" id="UP001557485">
    <property type="component" value="Unassembled WGS sequence"/>
</dbReference>
<accession>A0ABV3UB95</accession>
<feature type="coiled-coil region" evidence="2">
    <location>
        <begin position="342"/>
        <end position="383"/>
    </location>
</feature>
<dbReference type="PROSITE" id="PS50005">
    <property type="entry name" value="TPR"/>
    <property type="match status" value="1"/>
</dbReference>
<feature type="compositionally biased region" description="Polar residues" evidence="3">
    <location>
        <begin position="1084"/>
        <end position="1096"/>
    </location>
</feature>
<comment type="caution">
    <text evidence="6">The sequence shown here is derived from an EMBL/GenBank/DDBJ whole genome shotgun (WGS) entry which is preliminary data.</text>
</comment>
<feature type="region of interest" description="Disordered" evidence="3">
    <location>
        <begin position="410"/>
        <end position="479"/>
    </location>
</feature>
<gene>
    <name evidence="6" type="ORF">AB4876_17205</name>
</gene>
<feature type="signal peptide" evidence="4">
    <location>
        <begin position="1"/>
        <end position="23"/>
    </location>
</feature>
<dbReference type="Gene3D" id="3.10.350.10">
    <property type="entry name" value="LysM domain"/>
    <property type="match status" value="1"/>
</dbReference>
<dbReference type="NCBIfam" id="TIGR03505">
    <property type="entry name" value="FimV_core"/>
    <property type="match status" value="1"/>
</dbReference>
<keyword evidence="1" id="KW-0802">TPR repeat</keyword>
<feature type="repeat" description="TPR" evidence="1">
    <location>
        <begin position="621"/>
        <end position="654"/>
    </location>
</feature>
<dbReference type="InterPro" id="IPR018392">
    <property type="entry name" value="LysM"/>
</dbReference>
<protein>
    <submittedName>
        <fullName evidence="6">FimV/HubP family polar landmark protein</fullName>
    </submittedName>
</protein>
<dbReference type="Gene3D" id="1.25.40.10">
    <property type="entry name" value="Tetratricopeptide repeat domain"/>
    <property type="match status" value="1"/>
</dbReference>
<reference evidence="6 7" key="1">
    <citation type="journal article" date="2011" name="Int. J. Syst. Evol. Microbiol.">
        <title>Zhongshania antarctica gen. nov., sp. nov. and Zhongshania guokunii sp. nov., gammaproteobacteria respectively isolated from coastal attached (fast) ice and surface seawater of the Antarctic.</title>
        <authorList>
            <person name="Li H.J."/>
            <person name="Zhang X.Y."/>
            <person name="Chen C.X."/>
            <person name="Zhang Y.J."/>
            <person name="Gao Z.M."/>
            <person name="Yu Y."/>
            <person name="Chen X.L."/>
            <person name="Chen B."/>
            <person name="Zhang Y.Z."/>
        </authorList>
    </citation>
    <scope>NUCLEOTIDE SEQUENCE [LARGE SCALE GENOMIC DNA]</scope>
    <source>
        <strain evidence="6 7">ZS6-22T</strain>
    </source>
</reference>
<keyword evidence="2" id="KW-0175">Coiled coil</keyword>
<evidence type="ECO:0000256" key="1">
    <source>
        <dbReference type="PROSITE-ProRule" id="PRU00339"/>
    </source>
</evidence>
<name>A0ABV3UB95_9GAMM</name>
<feature type="region of interest" description="Disordered" evidence="3">
    <location>
        <begin position="279"/>
        <end position="316"/>
    </location>
</feature>
<dbReference type="EMBL" id="JBFRYA010000020">
    <property type="protein sequence ID" value="MEX1670661.1"/>
    <property type="molecule type" value="Genomic_DNA"/>
</dbReference>
<dbReference type="NCBIfam" id="TIGR03504">
    <property type="entry name" value="FimV_Cterm"/>
    <property type="match status" value="1"/>
</dbReference>
<evidence type="ECO:0000313" key="7">
    <source>
        <dbReference type="Proteomes" id="UP001557485"/>
    </source>
</evidence>
<evidence type="ECO:0000256" key="4">
    <source>
        <dbReference type="SAM" id="SignalP"/>
    </source>
</evidence>
<dbReference type="InterPro" id="IPR057840">
    <property type="entry name" value="FimV_N"/>
</dbReference>
<feature type="compositionally biased region" description="Low complexity" evidence="3">
    <location>
        <begin position="293"/>
        <end position="304"/>
    </location>
</feature>
<dbReference type="Pfam" id="PF14559">
    <property type="entry name" value="TPR_19"/>
    <property type="match status" value="1"/>
</dbReference>
<dbReference type="InterPro" id="IPR020012">
    <property type="entry name" value="LysM_FimV"/>
</dbReference>
<dbReference type="Pfam" id="PF25800">
    <property type="entry name" value="FimV_N"/>
    <property type="match status" value="1"/>
</dbReference>